<sequence>MENVEKIENGQEYLDITFDKLDIAGLAFKEVIFEKCEFNNCDLSSVNLAYCKFINCLFDQCNLSLMEIKNTRFSNVEFVGCKLVGIDWTKAYWPRFDFYSQLSFKKSILSGCNFFELKLHESIFEDCRLHDVDFRHAELQKSVIICSDLTNSLFMHTNLESVDFSDSHSFDIDIRQNKIAKAKFSKFEALDLLRYLDIQLLD</sequence>
<dbReference type="Pfam" id="PF13599">
    <property type="entry name" value="Pentapeptide_4"/>
    <property type="match status" value="1"/>
</dbReference>
<dbReference type="EMBL" id="LXEV01000021">
    <property type="protein sequence ID" value="OAT47287.1"/>
    <property type="molecule type" value="Genomic_DNA"/>
</dbReference>
<name>A0AAJ3LTY9_PROHU</name>
<dbReference type="AlphaFoldDB" id="A0AAJ3LTY9"/>
<dbReference type="InterPro" id="IPR052949">
    <property type="entry name" value="PA_immunity-related"/>
</dbReference>
<dbReference type="PANTHER" id="PTHR42999">
    <property type="entry name" value="ANTIBIOTIC RESISTANCE PROTEIN MCBG"/>
    <property type="match status" value="1"/>
</dbReference>
<dbReference type="Gene3D" id="2.160.20.80">
    <property type="entry name" value="E3 ubiquitin-protein ligase SopA"/>
    <property type="match status" value="1"/>
</dbReference>
<evidence type="ECO:0000313" key="1">
    <source>
        <dbReference type="EMBL" id="OAT47287.1"/>
    </source>
</evidence>
<proteinExistence type="predicted"/>
<accession>A0AAJ3LTY9</accession>
<dbReference type="Proteomes" id="UP000078250">
    <property type="component" value="Unassembled WGS sequence"/>
</dbReference>
<keyword evidence="2" id="KW-1185">Reference proteome</keyword>
<protein>
    <submittedName>
        <fullName evidence="1">McbG family protein</fullName>
    </submittedName>
</protein>
<dbReference type="PANTHER" id="PTHR42999:SF1">
    <property type="entry name" value="PENTAPEPTIDE REPEAT-CONTAINING PROTEIN"/>
    <property type="match status" value="1"/>
</dbReference>
<reference evidence="1 2" key="1">
    <citation type="submission" date="2016-04" db="EMBL/GenBank/DDBJ databases">
        <title>ATOL: Assembling a taxonomically balanced genome-scale reconstruction of the evolutionary history of the Enterobacteriaceae.</title>
        <authorList>
            <person name="Plunkett G.III."/>
            <person name="Neeno-Eckwall E.C."/>
            <person name="Glasner J.D."/>
            <person name="Perna N.T."/>
        </authorList>
    </citation>
    <scope>NUCLEOTIDE SEQUENCE [LARGE SCALE GENOMIC DNA]</scope>
    <source>
        <strain evidence="1 2">ATCC 700826</strain>
    </source>
</reference>
<evidence type="ECO:0000313" key="2">
    <source>
        <dbReference type="Proteomes" id="UP000078250"/>
    </source>
</evidence>
<dbReference type="InterPro" id="IPR001646">
    <property type="entry name" value="5peptide_repeat"/>
</dbReference>
<dbReference type="RefSeq" id="WP_064719792.1">
    <property type="nucleotide sequence ID" value="NZ_LXEV01000021.1"/>
</dbReference>
<comment type="caution">
    <text evidence="1">The sequence shown here is derived from an EMBL/GenBank/DDBJ whole genome shotgun (WGS) entry which is preliminary data.</text>
</comment>
<dbReference type="SUPFAM" id="SSF141571">
    <property type="entry name" value="Pentapeptide repeat-like"/>
    <property type="match status" value="1"/>
</dbReference>
<organism evidence="1 2">
    <name type="scientific">Proteus hauseri ATCC 700826</name>
    <dbReference type="NCBI Taxonomy" id="1354271"/>
    <lineage>
        <taxon>Bacteria</taxon>
        <taxon>Pseudomonadati</taxon>
        <taxon>Pseudomonadota</taxon>
        <taxon>Gammaproteobacteria</taxon>
        <taxon>Enterobacterales</taxon>
        <taxon>Morganellaceae</taxon>
        <taxon>Proteus</taxon>
    </lineage>
</organism>
<gene>
    <name evidence="1" type="ORF">M997_1816</name>
</gene>